<comment type="caution">
    <text evidence="3">The sequence shown here is derived from an EMBL/GenBank/DDBJ whole genome shotgun (WGS) entry which is preliminary data.</text>
</comment>
<evidence type="ECO:0000313" key="4">
    <source>
        <dbReference type="Proteomes" id="UP000623467"/>
    </source>
</evidence>
<keyword evidence="4" id="KW-1185">Reference proteome</keyword>
<keyword evidence="2" id="KW-0812">Transmembrane</keyword>
<protein>
    <submittedName>
        <fullName evidence="3">Uncharacterized protein</fullName>
    </submittedName>
</protein>
<dbReference type="AlphaFoldDB" id="A0A8H7DGF1"/>
<feature type="transmembrane region" description="Helical" evidence="2">
    <location>
        <begin position="20"/>
        <end position="41"/>
    </location>
</feature>
<keyword evidence="2" id="KW-0472">Membrane</keyword>
<evidence type="ECO:0000256" key="2">
    <source>
        <dbReference type="SAM" id="Phobius"/>
    </source>
</evidence>
<accession>A0A8H7DGF1</accession>
<gene>
    <name evidence="3" type="ORF">MSAN_00676800</name>
</gene>
<keyword evidence="2" id="KW-1133">Transmembrane helix</keyword>
<proteinExistence type="predicted"/>
<dbReference type="Proteomes" id="UP000623467">
    <property type="component" value="Unassembled WGS sequence"/>
</dbReference>
<evidence type="ECO:0000256" key="1">
    <source>
        <dbReference type="SAM" id="MobiDB-lite"/>
    </source>
</evidence>
<dbReference type="OrthoDB" id="3067855at2759"/>
<organism evidence="3 4">
    <name type="scientific">Mycena sanguinolenta</name>
    <dbReference type="NCBI Taxonomy" id="230812"/>
    <lineage>
        <taxon>Eukaryota</taxon>
        <taxon>Fungi</taxon>
        <taxon>Dikarya</taxon>
        <taxon>Basidiomycota</taxon>
        <taxon>Agaricomycotina</taxon>
        <taxon>Agaricomycetes</taxon>
        <taxon>Agaricomycetidae</taxon>
        <taxon>Agaricales</taxon>
        <taxon>Marasmiineae</taxon>
        <taxon>Mycenaceae</taxon>
        <taxon>Mycena</taxon>
    </lineage>
</organism>
<sequence length="170" mass="18786">MSTLPETSLSLLSQSDSTSPPSKITGIVLLLALVAAALYYVSPARLTRVLVSALANVENAYLKGVENGFVLTADTEIAERLSVLQLKVSMLREISLHNFVSPLSAFYDMFNIRHSVRVLRCLAEVRGLKTIIEISHEAQLREIASESRCQCPVANRTTISLRRRNSPRSM</sequence>
<feature type="region of interest" description="Disordered" evidence="1">
    <location>
        <begin position="1"/>
        <end position="21"/>
    </location>
</feature>
<evidence type="ECO:0000313" key="3">
    <source>
        <dbReference type="EMBL" id="KAF7370451.1"/>
    </source>
</evidence>
<name>A0A8H7DGF1_9AGAR</name>
<reference evidence="3" key="1">
    <citation type="submission" date="2020-05" db="EMBL/GenBank/DDBJ databases">
        <title>Mycena genomes resolve the evolution of fungal bioluminescence.</title>
        <authorList>
            <person name="Tsai I.J."/>
        </authorList>
    </citation>
    <scope>NUCLEOTIDE SEQUENCE</scope>
    <source>
        <strain evidence="3">160909Yilan</strain>
    </source>
</reference>
<dbReference type="EMBL" id="JACAZH010000004">
    <property type="protein sequence ID" value="KAF7370451.1"/>
    <property type="molecule type" value="Genomic_DNA"/>
</dbReference>